<accession>A0ABN6XP80</accession>
<evidence type="ECO:0000313" key="3">
    <source>
        <dbReference type="Proteomes" id="UP001321498"/>
    </source>
</evidence>
<protein>
    <submittedName>
        <fullName evidence="2">Uncharacterized protein</fullName>
    </submittedName>
</protein>
<keyword evidence="3" id="KW-1185">Reference proteome</keyword>
<dbReference type="SUPFAM" id="SSF53720">
    <property type="entry name" value="ALDH-like"/>
    <property type="match status" value="1"/>
</dbReference>
<organism evidence="2 3">
    <name type="scientific">Naasia aerilata</name>
    <dbReference type="NCBI Taxonomy" id="1162966"/>
    <lineage>
        <taxon>Bacteria</taxon>
        <taxon>Bacillati</taxon>
        <taxon>Actinomycetota</taxon>
        <taxon>Actinomycetes</taxon>
        <taxon>Micrococcales</taxon>
        <taxon>Microbacteriaceae</taxon>
        <taxon>Naasia</taxon>
    </lineage>
</organism>
<name>A0ABN6XP80_9MICO</name>
<sequence length="100" mass="10177">MILVGSVARSRRFRTQLADATRSLRVGPAEDPATQMGPLIEPAAGKLLGALSELGEGEEWLVKPRKLDEGAGSGHPASAPACSPAPPSTSPSTSARSSAS</sequence>
<dbReference type="Proteomes" id="UP001321498">
    <property type="component" value="Chromosome"/>
</dbReference>
<proteinExistence type="predicted"/>
<gene>
    <name evidence="2" type="ORF">GCM10025866_13490</name>
</gene>
<dbReference type="EMBL" id="AP027731">
    <property type="protein sequence ID" value="BDZ45440.1"/>
    <property type="molecule type" value="Genomic_DNA"/>
</dbReference>
<feature type="compositionally biased region" description="Low complexity" evidence="1">
    <location>
        <begin position="90"/>
        <end position="100"/>
    </location>
</feature>
<dbReference type="Gene3D" id="3.40.309.10">
    <property type="entry name" value="Aldehyde Dehydrogenase, Chain A, domain 2"/>
    <property type="match status" value="1"/>
</dbReference>
<feature type="region of interest" description="Disordered" evidence="1">
    <location>
        <begin position="64"/>
        <end position="100"/>
    </location>
</feature>
<evidence type="ECO:0000256" key="1">
    <source>
        <dbReference type="SAM" id="MobiDB-lite"/>
    </source>
</evidence>
<dbReference type="InterPro" id="IPR016163">
    <property type="entry name" value="Ald_DH_C"/>
</dbReference>
<reference evidence="3" key="1">
    <citation type="journal article" date="2019" name="Int. J. Syst. Evol. Microbiol.">
        <title>The Global Catalogue of Microorganisms (GCM) 10K type strain sequencing project: providing services to taxonomists for standard genome sequencing and annotation.</title>
        <authorList>
            <consortium name="The Broad Institute Genomics Platform"/>
            <consortium name="The Broad Institute Genome Sequencing Center for Infectious Disease"/>
            <person name="Wu L."/>
            <person name="Ma J."/>
        </authorList>
    </citation>
    <scope>NUCLEOTIDE SEQUENCE [LARGE SCALE GENOMIC DNA]</scope>
    <source>
        <strain evidence="3">NBRC 108725</strain>
    </source>
</reference>
<evidence type="ECO:0000313" key="2">
    <source>
        <dbReference type="EMBL" id="BDZ45440.1"/>
    </source>
</evidence>
<dbReference type="InterPro" id="IPR016161">
    <property type="entry name" value="Ald_DH/histidinol_DH"/>
</dbReference>